<accession>A0A6A6BGN8</accession>
<feature type="region of interest" description="Disordered" evidence="1">
    <location>
        <begin position="212"/>
        <end position="237"/>
    </location>
</feature>
<protein>
    <submittedName>
        <fullName evidence="2">Uncharacterized protein</fullName>
    </submittedName>
</protein>
<sequence length="324" mass="35903">MSSDYPEPDFEMMAIYNEELAAYHREVAESYRARLREEQAAARGQAYDQSRSIAQREATTRSTIPIRVSNPDRRNEAHRRASVGSVTAIQGRAATHNATPARSSTPARRNGSQRRATMSSLTAAQGHAATYAAIPARPGSGTPAPIARPARPDTPVPTSTLAHPPAQERPTVQGLNDIVKLLTDTLGKIEALGTRKDKMDTKMDKQTDMLEKMSQSDNHTKQNVVKRTPSDHENRQIHASTYNEQARRENGQRRHFIGIPLVPLRSIRKDGFVPYFPWTMSEINTMDNDTMKTVLWHLGCEASTDPAVMKNMLLSAIGLLPLSA</sequence>
<feature type="compositionally biased region" description="Low complexity" evidence="1">
    <location>
        <begin position="123"/>
        <end position="133"/>
    </location>
</feature>
<gene>
    <name evidence="2" type="ORF">K452DRAFT_296937</name>
</gene>
<dbReference type="GeneID" id="54299463"/>
<dbReference type="EMBL" id="ML995482">
    <property type="protein sequence ID" value="KAF2143146.1"/>
    <property type="molecule type" value="Genomic_DNA"/>
</dbReference>
<evidence type="ECO:0000256" key="1">
    <source>
        <dbReference type="SAM" id="MobiDB-lite"/>
    </source>
</evidence>
<proteinExistence type="predicted"/>
<feature type="compositionally biased region" description="Polar residues" evidence="1">
    <location>
        <begin position="113"/>
        <end position="122"/>
    </location>
</feature>
<keyword evidence="3" id="KW-1185">Reference proteome</keyword>
<feature type="region of interest" description="Disordered" evidence="1">
    <location>
        <begin position="42"/>
        <end position="170"/>
    </location>
</feature>
<name>A0A6A6BGN8_9PEZI</name>
<feature type="compositionally biased region" description="Polar residues" evidence="1">
    <location>
        <begin position="96"/>
        <end position="107"/>
    </location>
</feature>
<evidence type="ECO:0000313" key="3">
    <source>
        <dbReference type="Proteomes" id="UP000799438"/>
    </source>
</evidence>
<dbReference type="AlphaFoldDB" id="A0A6A6BGN8"/>
<feature type="compositionally biased region" description="Basic and acidic residues" evidence="1">
    <location>
        <begin position="70"/>
        <end position="79"/>
    </location>
</feature>
<feature type="compositionally biased region" description="Polar residues" evidence="1">
    <location>
        <begin position="213"/>
        <end position="225"/>
    </location>
</feature>
<dbReference type="Proteomes" id="UP000799438">
    <property type="component" value="Unassembled WGS sequence"/>
</dbReference>
<dbReference type="RefSeq" id="XP_033398858.1">
    <property type="nucleotide sequence ID" value="XM_033541966.1"/>
</dbReference>
<reference evidence="2" key="1">
    <citation type="journal article" date="2020" name="Stud. Mycol.">
        <title>101 Dothideomycetes genomes: a test case for predicting lifestyles and emergence of pathogens.</title>
        <authorList>
            <person name="Haridas S."/>
            <person name="Albert R."/>
            <person name="Binder M."/>
            <person name="Bloem J."/>
            <person name="Labutti K."/>
            <person name="Salamov A."/>
            <person name="Andreopoulos B."/>
            <person name="Baker S."/>
            <person name="Barry K."/>
            <person name="Bills G."/>
            <person name="Bluhm B."/>
            <person name="Cannon C."/>
            <person name="Castanera R."/>
            <person name="Culley D."/>
            <person name="Daum C."/>
            <person name="Ezra D."/>
            <person name="Gonzalez J."/>
            <person name="Henrissat B."/>
            <person name="Kuo A."/>
            <person name="Liang C."/>
            <person name="Lipzen A."/>
            <person name="Lutzoni F."/>
            <person name="Magnuson J."/>
            <person name="Mondo S."/>
            <person name="Nolan M."/>
            <person name="Ohm R."/>
            <person name="Pangilinan J."/>
            <person name="Park H.-J."/>
            <person name="Ramirez L."/>
            <person name="Alfaro M."/>
            <person name="Sun H."/>
            <person name="Tritt A."/>
            <person name="Yoshinaga Y."/>
            <person name="Zwiers L.-H."/>
            <person name="Turgeon B."/>
            <person name="Goodwin S."/>
            <person name="Spatafora J."/>
            <person name="Crous P."/>
            <person name="Grigoriev I."/>
        </authorList>
    </citation>
    <scope>NUCLEOTIDE SEQUENCE</scope>
    <source>
        <strain evidence="2">CBS 121167</strain>
    </source>
</reference>
<organism evidence="2 3">
    <name type="scientific">Aplosporella prunicola CBS 121167</name>
    <dbReference type="NCBI Taxonomy" id="1176127"/>
    <lineage>
        <taxon>Eukaryota</taxon>
        <taxon>Fungi</taxon>
        <taxon>Dikarya</taxon>
        <taxon>Ascomycota</taxon>
        <taxon>Pezizomycotina</taxon>
        <taxon>Dothideomycetes</taxon>
        <taxon>Dothideomycetes incertae sedis</taxon>
        <taxon>Botryosphaeriales</taxon>
        <taxon>Aplosporellaceae</taxon>
        <taxon>Aplosporella</taxon>
    </lineage>
</organism>
<evidence type="ECO:0000313" key="2">
    <source>
        <dbReference type="EMBL" id="KAF2143146.1"/>
    </source>
</evidence>